<protein>
    <submittedName>
        <fullName evidence="1">Uncharacterized protein</fullName>
    </submittedName>
</protein>
<keyword evidence="2" id="KW-1185">Reference proteome</keyword>
<gene>
    <name evidence="1" type="ORF">DEA8626_00136</name>
</gene>
<evidence type="ECO:0000313" key="2">
    <source>
        <dbReference type="Proteomes" id="UP000244924"/>
    </source>
</evidence>
<dbReference type="Proteomes" id="UP000244924">
    <property type="component" value="Unassembled WGS sequence"/>
</dbReference>
<organism evidence="1 2">
    <name type="scientific">Albidovulum aquaemixtae</name>
    <dbReference type="NCBI Taxonomy" id="1542388"/>
    <lineage>
        <taxon>Bacteria</taxon>
        <taxon>Pseudomonadati</taxon>
        <taxon>Pseudomonadota</taxon>
        <taxon>Alphaproteobacteria</taxon>
        <taxon>Rhodobacterales</taxon>
        <taxon>Paracoccaceae</taxon>
        <taxon>Albidovulum</taxon>
    </lineage>
</organism>
<reference evidence="1 2" key="1">
    <citation type="submission" date="2018-03" db="EMBL/GenBank/DDBJ databases">
        <authorList>
            <person name="Keele B.F."/>
        </authorList>
    </citation>
    <scope>NUCLEOTIDE SEQUENCE [LARGE SCALE GENOMIC DNA]</scope>
    <source>
        <strain evidence="1 2">CECT 8626</strain>
    </source>
</reference>
<proteinExistence type="predicted"/>
<evidence type="ECO:0000313" key="1">
    <source>
        <dbReference type="EMBL" id="SPH16626.1"/>
    </source>
</evidence>
<sequence>MKLAAAILSQLIRGKSETPDVFDTRLANMGAEKKHRSRTALPMLFHRSARQAA</sequence>
<accession>A0A2R8B1V9</accession>
<dbReference type="AlphaFoldDB" id="A0A2R8B1V9"/>
<name>A0A2R8B1V9_9RHOB</name>
<dbReference type="RefSeq" id="WP_181366318.1">
    <property type="nucleotide sequence ID" value="NZ_OMOQ01000001.1"/>
</dbReference>
<dbReference type="EMBL" id="OMOQ01000001">
    <property type="protein sequence ID" value="SPH16626.1"/>
    <property type="molecule type" value="Genomic_DNA"/>
</dbReference>